<evidence type="ECO:0000256" key="1">
    <source>
        <dbReference type="SAM" id="Phobius"/>
    </source>
</evidence>
<keyword evidence="1" id="KW-0812">Transmembrane</keyword>
<comment type="caution">
    <text evidence="3">The sequence shown here is derived from an EMBL/GenBank/DDBJ whole genome shotgun (WGS) entry which is preliminary data.</text>
</comment>
<dbReference type="EMBL" id="JAERMS010000005">
    <property type="protein sequence ID" value="MBO1362794.1"/>
    <property type="molecule type" value="Genomic_DNA"/>
</dbReference>
<feature type="transmembrane region" description="Helical" evidence="1">
    <location>
        <begin position="329"/>
        <end position="350"/>
    </location>
</feature>
<gene>
    <name evidence="3" type="ORF">JHU38_03200</name>
</gene>
<dbReference type="Proteomes" id="UP000664265">
    <property type="component" value="Unassembled WGS sequence"/>
</dbReference>
<reference evidence="3 4" key="1">
    <citation type="submission" date="2021-01" db="EMBL/GenBank/DDBJ databases">
        <title>Prevotella A2931 sp. nov.</title>
        <authorList>
            <person name="Buhl M."/>
            <person name="Oberhettinger P."/>
        </authorList>
    </citation>
    <scope>NUCLEOTIDE SEQUENCE [LARGE SCALE GENOMIC DNA]</scope>
    <source>
        <strain evidence="3 4">A2931</strain>
    </source>
</reference>
<proteinExistence type="predicted"/>
<evidence type="ECO:0000313" key="3">
    <source>
        <dbReference type="EMBL" id="MBO1362794.1"/>
    </source>
</evidence>
<dbReference type="RefSeq" id="WP_107580879.1">
    <property type="nucleotide sequence ID" value="NZ_JAERMS010000005.1"/>
</dbReference>
<evidence type="ECO:0000313" key="4">
    <source>
        <dbReference type="Proteomes" id="UP000664265"/>
    </source>
</evidence>
<sequence>MRRVFSILFILLTFTTAHAQVQVEQVIDSVQIFIGQQVNMALSVTAPRGAKIVFPKFQKGHYLVPGVEIIDTRIDSANVDGLLRTSQIYTLTSFDEHLYPLPALKVKVNGKQYQGATLALKVLTVDVDTVHPNQFYPPKSVQDNPFLASEWTLPFLFSVLLLIVCVATVYLLVRLKQNKPIIAHVRIVRHIPAHQVALDSIEKIKVGKLTAAENQKVYYTQLTDILRQYIQKRFGFSAMEMTSSEIIYNLRQAGDQKMIDELKELFQTADLVKFAKYSTLINENDLNLVNAVNFIDQTKQDQQPTEERIVPELSLDEQKTQKNRITIKVLLSISAVLIICIMLAIFWYLYQILG</sequence>
<keyword evidence="1" id="KW-1133">Transmembrane helix</keyword>
<feature type="chain" id="PRO_5046738487" description="Protein BatD" evidence="2">
    <location>
        <begin position="20"/>
        <end position="354"/>
    </location>
</feature>
<feature type="signal peptide" evidence="2">
    <location>
        <begin position="1"/>
        <end position="19"/>
    </location>
</feature>
<feature type="transmembrane region" description="Helical" evidence="1">
    <location>
        <begin position="151"/>
        <end position="173"/>
    </location>
</feature>
<name>A0ABS3M3P5_9BACT</name>
<keyword evidence="1" id="KW-0472">Membrane</keyword>
<keyword evidence="2" id="KW-0732">Signal</keyword>
<organism evidence="3 4">
    <name type="scientific">Prevotella illustrans</name>
    <dbReference type="NCBI Taxonomy" id="2800387"/>
    <lineage>
        <taxon>Bacteria</taxon>
        <taxon>Pseudomonadati</taxon>
        <taxon>Bacteroidota</taxon>
        <taxon>Bacteroidia</taxon>
        <taxon>Bacteroidales</taxon>
        <taxon>Prevotellaceae</taxon>
        <taxon>Prevotella</taxon>
    </lineage>
</organism>
<keyword evidence="4" id="KW-1185">Reference proteome</keyword>
<protein>
    <recommendedName>
        <fullName evidence="5">Protein BatD</fullName>
    </recommendedName>
</protein>
<evidence type="ECO:0000256" key="2">
    <source>
        <dbReference type="SAM" id="SignalP"/>
    </source>
</evidence>
<accession>A0ABS3M3P5</accession>
<evidence type="ECO:0008006" key="5">
    <source>
        <dbReference type="Google" id="ProtNLM"/>
    </source>
</evidence>